<feature type="transmembrane region" description="Helical" evidence="6">
    <location>
        <begin position="294"/>
        <end position="314"/>
    </location>
</feature>
<comment type="subcellular location">
    <subcellularLocation>
        <location evidence="6">Cell membrane</location>
        <topology evidence="6">Multi-pass membrane protein</topology>
    </subcellularLocation>
    <subcellularLocation>
        <location evidence="1">Membrane</location>
        <topology evidence="1">Multi-pass membrane protein</topology>
    </subcellularLocation>
</comment>
<dbReference type="AlphaFoldDB" id="A0A2N5M8V0"/>
<dbReference type="PANTHER" id="PTHR43839:SF3">
    <property type="entry name" value="OLIGOPEPTIDE ABC TRANSPORTER, PERMEASE PROTEIN"/>
    <property type="match status" value="1"/>
</dbReference>
<feature type="transmembrane region" description="Helical" evidence="6">
    <location>
        <begin position="116"/>
        <end position="134"/>
    </location>
</feature>
<feature type="transmembrane region" description="Helical" evidence="6">
    <location>
        <begin position="7"/>
        <end position="28"/>
    </location>
</feature>
<keyword evidence="4 6" id="KW-1133">Transmembrane helix</keyword>
<evidence type="ECO:0000259" key="7">
    <source>
        <dbReference type="PROSITE" id="PS50928"/>
    </source>
</evidence>
<dbReference type="GO" id="GO:0055085">
    <property type="term" value="P:transmembrane transport"/>
    <property type="evidence" value="ECO:0007669"/>
    <property type="project" value="InterPro"/>
</dbReference>
<evidence type="ECO:0000313" key="8">
    <source>
        <dbReference type="EMBL" id="PLT30777.1"/>
    </source>
</evidence>
<feature type="transmembrane region" description="Helical" evidence="6">
    <location>
        <begin position="440"/>
        <end position="460"/>
    </location>
</feature>
<dbReference type="SUPFAM" id="SSF161098">
    <property type="entry name" value="MetI-like"/>
    <property type="match status" value="1"/>
</dbReference>
<feature type="transmembrane region" description="Helical" evidence="6">
    <location>
        <begin position="365"/>
        <end position="386"/>
    </location>
</feature>
<keyword evidence="9" id="KW-1185">Reference proteome</keyword>
<comment type="caution">
    <text evidence="8">The sequence shown here is derived from an EMBL/GenBank/DDBJ whole genome shotgun (WGS) entry which is preliminary data.</text>
</comment>
<evidence type="ECO:0000313" key="9">
    <source>
        <dbReference type="Proteomes" id="UP000234748"/>
    </source>
</evidence>
<keyword evidence="2 6" id="KW-0813">Transport</keyword>
<evidence type="ECO:0000256" key="2">
    <source>
        <dbReference type="ARBA" id="ARBA00022448"/>
    </source>
</evidence>
<sequence length="630" mass="70694">MKFVRILLIYVLSLIAILLISVIPKVIIEKGLFHITGYVEELLKLIPTFIHPGNWIMSYKRASFPILDFIKEPYLYSMFILVSALLIGLLLALLFTRLSFLLPVNVRLFAKKIFTFFSELLTGLLAGFSVIFVIHKLGVHTDGKPYILPILTLSIIPAVVLLGIFLSLEKKDEKPDVKMSIGAFLALIKNSILLNLPDVLSKSRTLLLAAVAGLFGVEGLYVSKGMTFYMASSFSPILIAVSLSFIFTPFFILYHGAKLWADSGNDRFSPEESWKKRLLRAGETIKTHFANPKFTVGFAFLFGLLVFSICWSIFKEVPIKKTLLLTDGHGKVFSSAPHPPSSYMWFGSDGGGRSIRDQLFVGAKYTLLFGLIIALLRVAGGFMLAIHYTFHLKDRTRNFINKVVDSIHFLPLSLIAVVLLSPILWDMGGGNWEFSLLERIVLEVVILSLIVIPLTTVLIGNEMRLISQQMYIESARILGGDDRHILWKHIFPHLASRLFILFGQQFIQVLLIFVHLGLFHLFFGGTLVSVSETPDPPRSVTFEWSGIMSDAKDAIGYGKYWLVVPALLAFMLCIIAMQLIVQGVKEVQQRKVGVLVPKRIREKQEKTSQQQVPSETSFSLLVKNHMDISG</sequence>
<feature type="transmembrane region" description="Helical" evidence="6">
    <location>
        <begin position="560"/>
        <end position="581"/>
    </location>
</feature>
<feature type="transmembrane region" description="Helical" evidence="6">
    <location>
        <begin position="234"/>
        <end position="254"/>
    </location>
</feature>
<dbReference type="InterPro" id="IPR035906">
    <property type="entry name" value="MetI-like_sf"/>
</dbReference>
<dbReference type="Pfam" id="PF00528">
    <property type="entry name" value="BPD_transp_1"/>
    <property type="match status" value="1"/>
</dbReference>
<organism evidence="8 9">
    <name type="scientific">Peribacillus deserti</name>
    <dbReference type="NCBI Taxonomy" id="673318"/>
    <lineage>
        <taxon>Bacteria</taxon>
        <taxon>Bacillati</taxon>
        <taxon>Bacillota</taxon>
        <taxon>Bacilli</taxon>
        <taxon>Bacillales</taxon>
        <taxon>Bacillaceae</taxon>
        <taxon>Peribacillus</taxon>
    </lineage>
</organism>
<dbReference type="PROSITE" id="PS50928">
    <property type="entry name" value="ABC_TM1"/>
    <property type="match status" value="1"/>
</dbReference>
<keyword evidence="5 6" id="KW-0472">Membrane</keyword>
<dbReference type="OrthoDB" id="2351941at2"/>
<dbReference type="Proteomes" id="UP000234748">
    <property type="component" value="Unassembled WGS sequence"/>
</dbReference>
<evidence type="ECO:0000256" key="6">
    <source>
        <dbReference type="RuleBase" id="RU363032"/>
    </source>
</evidence>
<proteinExistence type="inferred from homology"/>
<gene>
    <name evidence="8" type="ORF">CUU66_06390</name>
</gene>
<dbReference type="Gene3D" id="1.10.3720.10">
    <property type="entry name" value="MetI-like"/>
    <property type="match status" value="1"/>
</dbReference>
<dbReference type="GO" id="GO:0005886">
    <property type="term" value="C:plasma membrane"/>
    <property type="evidence" value="ECO:0007669"/>
    <property type="project" value="UniProtKB-SubCell"/>
</dbReference>
<feature type="transmembrane region" description="Helical" evidence="6">
    <location>
        <begin position="407"/>
        <end position="425"/>
    </location>
</feature>
<accession>A0A2N5M8V0</accession>
<dbReference type="PANTHER" id="PTHR43839">
    <property type="entry name" value="OPPC IN A BINDING PROTEIN-DEPENDENT TRANSPORT SYSTEM"/>
    <property type="match status" value="1"/>
</dbReference>
<protein>
    <recommendedName>
        <fullName evidence="7">ABC transmembrane type-1 domain-containing protein</fullName>
    </recommendedName>
</protein>
<feature type="transmembrane region" description="Helical" evidence="6">
    <location>
        <begin position="205"/>
        <end position="222"/>
    </location>
</feature>
<name>A0A2N5M8V0_9BACI</name>
<feature type="domain" description="ABC transmembrane type-1" evidence="7">
    <location>
        <begin position="363"/>
        <end position="581"/>
    </location>
</feature>
<reference evidence="8 9" key="1">
    <citation type="submission" date="2017-11" db="EMBL/GenBank/DDBJ databases">
        <title>Comparitive Functional Genomics of Dry Heat Resistant strains isolated from the Viking Spacecraft.</title>
        <authorList>
            <person name="Seuylemezian A."/>
            <person name="Cooper K."/>
            <person name="Vaishampayan P."/>
        </authorList>
    </citation>
    <scope>NUCLEOTIDE SEQUENCE [LARGE SCALE GENOMIC DNA]</scope>
    <source>
        <strain evidence="8 9">V1-29</strain>
    </source>
</reference>
<dbReference type="CDD" id="cd06261">
    <property type="entry name" value="TM_PBP2"/>
    <property type="match status" value="1"/>
</dbReference>
<keyword evidence="3 6" id="KW-0812">Transmembrane</keyword>
<dbReference type="InterPro" id="IPR000515">
    <property type="entry name" value="MetI-like"/>
</dbReference>
<feature type="transmembrane region" description="Helical" evidence="6">
    <location>
        <begin position="498"/>
        <end position="523"/>
    </location>
</feature>
<dbReference type="EMBL" id="PGUY01000017">
    <property type="protein sequence ID" value="PLT30777.1"/>
    <property type="molecule type" value="Genomic_DNA"/>
</dbReference>
<feature type="transmembrane region" description="Helical" evidence="6">
    <location>
        <begin position="146"/>
        <end position="168"/>
    </location>
</feature>
<evidence type="ECO:0000256" key="4">
    <source>
        <dbReference type="ARBA" id="ARBA00022989"/>
    </source>
</evidence>
<comment type="similarity">
    <text evidence="6">Belongs to the binding-protein-dependent transport system permease family.</text>
</comment>
<evidence type="ECO:0000256" key="5">
    <source>
        <dbReference type="ARBA" id="ARBA00023136"/>
    </source>
</evidence>
<evidence type="ECO:0000256" key="1">
    <source>
        <dbReference type="ARBA" id="ARBA00004141"/>
    </source>
</evidence>
<evidence type="ECO:0000256" key="3">
    <source>
        <dbReference type="ARBA" id="ARBA00022692"/>
    </source>
</evidence>
<feature type="transmembrane region" description="Helical" evidence="6">
    <location>
        <begin position="74"/>
        <end position="95"/>
    </location>
</feature>
<dbReference type="RefSeq" id="WP_101640843.1">
    <property type="nucleotide sequence ID" value="NZ_PGUY01000017.1"/>
</dbReference>